<dbReference type="RefSeq" id="WP_153278288.1">
    <property type="nucleotide sequence ID" value="NZ_CP034550.1"/>
</dbReference>
<dbReference type="SUPFAM" id="SSF53474">
    <property type="entry name" value="alpha/beta-Hydrolases"/>
    <property type="match status" value="1"/>
</dbReference>
<feature type="region of interest" description="Disordered" evidence="1">
    <location>
        <begin position="1"/>
        <end position="91"/>
    </location>
</feature>
<dbReference type="KEGG" id="ssyi:EKG83_21820"/>
<evidence type="ECO:0000313" key="2">
    <source>
        <dbReference type="EMBL" id="QFZ19719.1"/>
    </source>
</evidence>
<gene>
    <name evidence="2" type="ORF">EKG83_21820</name>
</gene>
<dbReference type="InterPro" id="IPR029058">
    <property type="entry name" value="AB_hydrolase_fold"/>
</dbReference>
<protein>
    <submittedName>
        <fullName evidence="2">Uncharacterized protein</fullName>
    </submittedName>
</protein>
<evidence type="ECO:0000256" key="1">
    <source>
        <dbReference type="SAM" id="MobiDB-lite"/>
    </source>
</evidence>
<reference evidence="3" key="1">
    <citation type="journal article" date="2021" name="Curr. Microbiol.">
        <title>Complete genome of nocamycin-producing strain Saccharothrix syringae NRRL B-16468 reveals the biosynthetic potential for secondary metabolites.</title>
        <authorList>
            <person name="Mo X."/>
            <person name="Yang S."/>
        </authorList>
    </citation>
    <scope>NUCLEOTIDE SEQUENCE [LARGE SCALE GENOMIC DNA]</scope>
    <source>
        <strain evidence="3">ATCC 51364 / DSM 43886 / JCM 6844 / KCTC 9398 / NBRC 14523 / NRRL B-16468 / INA 2240</strain>
    </source>
</reference>
<organism evidence="2 3">
    <name type="scientific">Saccharothrix syringae</name>
    <name type="common">Nocardiopsis syringae</name>
    <dbReference type="NCBI Taxonomy" id="103733"/>
    <lineage>
        <taxon>Bacteria</taxon>
        <taxon>Bacillati</taxon>
        <taxon>Actinomycetota</taxon>
        <taxon>Actinomycetes</taxon>
        <taxon>Pseudonocardiales</taxon>
        <taxon>Pseudonocardiaceae</taxon>
        <taxon>Saccharothrix</taxon>
    </lineage>
</organism>
<dbReference type="EMBL" id="CP034550">
    <property type="protein sequence ID" value="QFZ19719.1"/>
    <property type="molecule type" value="Genomic_DNA"/>
</dbReference>
<dbReference type="AlphaFoldDB" id="A0A5Q0H0M2"/>
<evidence type="ECO:0000313" key="3">
    <source>
        <dbReference type="Proteomes" id="UP000325787"/>
    </source>
</evidence>
<feature type="compositionally biased region" description="Basic and acidic residues" evidence="1">
    <location>
        <begin position="76"/>
        <end position="89"/>
    </location>
</feature>
<feature type="compositionally biased region" description="Pro residues" evidence="1">
    <location>
        <begin position="33"/>
        <end position="42"/>
    </location>
</feature>
<accession>A0A5Q0H0M2</accession>
<keyword evidence="3" id="KW-1185">Reference proteome</keyword>
<feature type="compositionally biased region" description="Basic and acidic residues" evidence="1">
    <location>
        <begin position="15"/>
        <end position="28"/>
    </location>
</feature>
<proteinExistence type="predicted"/>
<feature type="compositionally biased region" description="Basic and acidic residues" evidence="1">
    <location>
        <begin position="44"/>
        <end position="56"/>
    </location>
</feature>
<dbReference type="Proteomes" id="UP000325787">
    <property type="component" value="Chromosome"/>
</dbReference>
<name>A0A5Q0H0M2_SACSY</name>
<sequence>MPEVGGAVLRGFRSRRFERGDLRQHHLDEGDDPPVPPVPPVHGDPGRGHLRRDLTGAHRCPAPDHIGTGPSSEPAEDARRYTLSSRDEPVGGIRACLSPVA</sequence>